<feature type="compositionally biased region" description="Basic and acidic residues" evidence="8">
    <location>
        <begin position="1093"/>
        <end position="1103"/>
    </location>
</feature>
<keyword evidence="3 7" id="KW-0547">Nucleotide-binding</keyword>
<feature type="region of interest" description="Disordered" evidence="8">
    <location>
        <begin position="556"/>
        <end position="600"/>
    </location>
</feature>
<feature type="binding site" evidence="7">
    <location>
        <position position="49"/>
    </location>
    <ligand>
        <name>ATP</name>
        <dbReference type="ChEBI" id="CHEBI:30616"/>
    </ligand>
</feature>
<evidence type="ECO:0000256" key="6">
    <source>
        <dbReference type="ARBA" id="ARBA00061588"/>
    </source>
</evidence>
<reference evidence="11 12" key="1">
    <citation type="submission" date="2025-04" db="UniProtKB">
        <authorList>
            <consortium name="RefSeq"/>
        </authorList>
    </citation>
    <scope>IDENTIFICATION</scope>
    <source>
        <tissue evidence="11 12">Whole sample</tissue>
    </source>
</reference>
<feature type="compositionally biased region" description="Pro residues" evidence="8">
    <location>
        <begin position="1110"/>
        <end position="1127"/>
    </location>
</feature>
<feature type="compositionally biased region" description="Basic residues" evidence="8">
    <location>
        <begin position="585"/>
        <end position="594"/>
    </location>
</feature>
<dbReference type="Gene3D" id="1.10.510.10">
    <property type="entry name" value="Transferase(Phosphotransferase) domain 1"/>
    <property type="match status" value="1"/>
</dbReference>
<evidence type="ECO:0000313" key="11">
    <source>
        <dbReference type="RefSeq" id="XP_022332085.1"/>
    </source>
</evidence>
<feature type="compositionally biased region" description="Polar residues" evidence="8">
    <location>
        <begin position="695"/>
        <end position="705"/>
    </location>
</feature>
<dbReference type="Proteomes" id="UP000694844">
    <property type="component" value="Chromosome 4"/>
</dbReference>
<feature type="compositionally biased region" description="Basic and acidic residues" evidence="8">
    <location>
        <begin position="803"/>
        <end position="813"/>
    </location>
</feature>
<dbReference type="SUPFAM" id="SSF56112">
    <property type="entry name" value="Protein kinase-like (PK-like)"/>
    <property type="match status" value="1"/>
</dbReference>
<dbReference type="SMART" id="SM00220">
    <property type="entry name" value="S_TKc"/>
    <property type="match status" value="1"/>
</dbReference>
<evidence type="ECO:0000313" key="10">
    <source>
        <dbReference type="Proteomes" id="UP000694844"/>
    </source>
</evidence>
<dbReference type="InterPro" id="IPR050235">
    <property type="entry name" value="CK1_Ser-Thr_kinase"/>
</dbReference>
<feature type="region of interest" description="Disordered" evidence="8">
    <location>
        <begin position="897"/>
        <end position="951"/>
    </location>
</feature>
<evidence type="ECO:0000256" key="3">
    <source>
        <dbReference type="ARBA" id="ARBA00022741"/>
    </source>
</evidence>
<accession>A0A8B8DW13</accession>
<protein>
    <submittedName>
        <fullName evidence="11 12">Rho-associated protein kinase 1-like isoform X1</fullName>
    </submittedName>
</protein>
<dbReference type="InterPro" id="IPR000719">
    <property type="entry name" value="Prot_kinase_dom"/>
</dbReference>
<dbReference type="FunFam" id="1.10.510.10:FF:000481">
    <property type="entry name" value="Asator, isoform D"/>
    <property type="match status" value="1"/>
</dbReference>
<gene>
    <name evidence="11 12" type="primary">LOC111129876</name>
</gene>
<evidence type="ECO:0000256" key="5">
    <source>
        <dbReference type="ARBA" id="ARBA00022840"/>
    </source>
</evidence>
<organism evidence="10 11">
    <name type="scientific">Crassostrea virginica</name>
    <name type="common">Eastern oyster</name>
    <dbReference type="NCBI Taxonomy" id="6565"/>
    <lineage>
        <taxon>Eukaryota</taxon>
        <taxon>Metazoa</taxon>
        <taxon>Spiralia</taxon>
        <taxon>Lophotrochozoa</taxon>
        <taxon>Mollusca</taxon>
        <taxon>Bivalvia</taxon>
        <taxon>Autobranchia</taxon>
        <taxon>Pteriomorphia</taxon>
        <taxon>Ostreida</taxon>
        <taxon>Ostreoidea</taxon>
        <taxon>Ostreidae</taxon>
        <taxon>Crassostrea</taxon>
    </lineage>
</organism>
<feature type="compositionally biased region" description="Basic and acidic residues" evidence="8">
    <location>
        <begin position="683"/>
        <end position="693"/>
    </location>
</feature>
<feature type="region of interest" description="Disordered" evidence="8">
    <location>
        <begin position="726"/>
        <end position="817"/>
    </location>
</feature>
<keyword evidence="10" id="KW-1185">Reference proteome</keyword>
<dbReference type="OrthoDB" id="5979581at2759"/>
<comment type="similarity">
    <text evidence="6">Belongs to the protein kinase superfamily. CK1 Ser/Thr protein kinase family.</text>
</comment>
<dbReference type="InterPro" id="IPR011009">
    <property type="entry name" value="Kinase-like_dom_sf"/>
</dbReference>
<dbReference type="KEGG" id="cvn:111129876"/>
<feature type="domain" description="Protein kinase" evidence="9">
    <location>
        <begin position="20"/>
        <end position="279"/>
    </location>
</feature>
<keyword evidence="5 7" id="KW-0067">ATP-binding</keyword>
<sequence>MTTSTAEDLLQANQVVKERWKVIRKIGGGGFGEIYEGTDQVTKESVALKLESAKQAKQVLKMEVAVLKKLQGQDHVCRFIGCGRNEKYNYVVMTLQGKNLAELRRSQSRGCFSLSTTLRLGAQILKAIESIHEVGFLHRDVKPSNFAMGRLPKDSKKVFMLDFGLARQYTTPTGEVRPARAAAGFRGTVRYASVNAHKNKEMGRHDDLWSLFYMLVEFLAGQLPWRKIKDKEQVGQMKEKYDHTQMLKNMPPEFKTFLEHVESLEYLDKPDYSLMHNLFEQCIRRKGIKDSDPYDWEKIYTDSVATTTTTSPPIGVKATTGLGLHGATEVIDEILSDEENKDEKKLKDPELILDNKHVKDLDNRYREEQGDIVLIKRDDPNLRVDEKHQVEQMVKEETVENVAVEVENETHDPVVIEPKYEEVKDTVLKPAATSPTKSSLKTVDSSILKQRNSQNNLPESAFKPIKESVSFGDVKSIDSKPKDSGANFKPERRVSIQNFAEVQEEDEVLNKCNNEPDQLISRAPLTFAMMQTDEKTPDDHLDENATRAAPYTVASQWNASQFPSSSESQAEDESEGEIGGAKTKSQMKKPKRFQHNTLMDEEDMKMDSVLRNSLVLADADGQDCLRNSLVFLGDDSAALSANDSDNEKKHGGKSKSGSFAEKSKQEKSLPTTSISYKMSGHSKMPEKLAKEMDNLISSPLRNSPTKHLFKPKESLTDLKKLAALSHIKPVTSKPPAPQPVTTKKDHGSSVDKPAPMKPALKPKPKQLPNLKVLVGSSVDKVSDEGSSVDGDRKAASVSNVDAQVKREKEKPEELASNSSFLSQEKFGLVSVVSNKQSLKPLEERTIGNSTGVSSIGIGKSVDNIDDKLNSLDKKPEDIKTSESVIVTKRELPLPGSQIPVRVDKLTKHSTTNTAGTTKAEGKKEVSGYSVVKESKADVSANETSKSVKHLDTKFSEKEIQKAELEHLRARKKMSPIVEERNGEIALKSTLSVEHLPSSTKSTSSEPSLAKEEKASASIDKNQVERRHSFKVDLKPSGIQEENKGNKVEVPSERQQSTPAERSSSVVENRISSQRNEPGNKKPMRRRSSSASRISDRTANELREALAAVTPTPPDNDPSKVPKPPPGAAPKNTVLLNARRRRYKMASTNTSPREPSSPRAHSEIPVLKSKPAWR</sequence>
<evidence type="ECO:0000256" key="1">
    <source>
        <dbReference type="ARBA" id="ARBA00022527"/>
    </source>
</evidence>
<dbReference type="GO" id="GO:0004674">
    <property type="term" value="F:protein serine/threonine kinase activity"/>
    <property type="evidence" value="ECO:0007669"/>
    <property type="project" value="UniProtKB-KW"/>
</dbReference>
<dbReference type="RefSeq" id="XP_022332086.1">
    <property type="nucleotide sequence ID" value="XM_022476378.1"/>
</dbReference>
<evidence type="ECO:0000256" key="7">
    <source>
        <dbReference type="PROSITE-ProRule" id="PRU10141"/>
    </source>
</evidence>
<dbReference type="PANTHER" id="PTHR11909">
    <property type="entry name" value="CASEIN KINASE-RELATED"/>
    <property type="match status" value="1"/>
</dbReference>
<keyword evidence="4" id="KW-0418">Kinase</keyword>
<dbReference type="InterPro" id="IPR017441">
    <property type="entry name" value="Protein_kinase_ATP_BS"/>
</dbReference>
<dbReference type="PROSITE" id="PS50011">
    <property type="entry name" value="PROTEIN_KINASE_DOM"/>
    <property type="match status" value="1"/>
</dbReference>
<dbReference type="GO" id="GO:0005524">
    <property type="term" value="F:ATP binding"/>
    <property type="evidence" value="ECO:0007669"/>
    <property type="project" value="UniProtKB-UniRule"/>
</dbReference>
<dbReference type="AlphaFoldDB" id="A0A8B8DW13"/>
<evidence type="ECO:0000256" key="2">
    <source>
        <dbReference type="ARBA" id="ARBA00022679"/>
    </source>
</evidence>
<dbReference type="Pfam" id="PF00069">
    <property type="entry name" value="Pkinase"/>
    <property type="match status" value="1"/>
</dbReference>
<feature type="compositionally biased region" description="Polar residues" evidence="8">
    <location>
        <begin position="1052"/>
        <end position="1076"/>
    </location>
</feature>
<dbReference type="FunFam" id="3.30.200.20:FF:000358">
    <property type="entry name" value="Tau tubulin kinase 2b"/>
    <property type="match status" value="1"/>
</dbReference>
<keyword evidence="2" id="KW-0808">Transferase</keyword>
<feature type="compositionally biased region" description="Low complexity" evidence="8">
    <location>
        <begin position="996"/>
        <end position="1007"/>
    </location>
</feature>
<feature type="region of interest" description="Disordered" evidence="8">
    <location>
        <begin position="638"/>
        <end position="713"/>
    </location>
</feature>
<dbReference type="CDD" id="cd14017">
    <property type="entry name" value="STKc_TTBK"/>
    <property type="match status" value="1"/>
</dbReference>
<evidence type="ECO:0000256" key="8">
    <source>
        <dbReference type="SAM" id="MobiDB-lite"/>
    </source>
</evidence>
<keyword evidence="1" id="KW-0723">Serine/threonine-protein kinase</keyword>
<feature type="compositionally biased region" description="Basic and acidic residues" evidence="8">
    <location>
        <begin position="1040"/>
        <end position="1051"/>
    </location>
</feature>
<evidence type="ECO:0000259" key="9">
    <source>
        <dbReference type="PROSITE" id="PS50011"/>
    </source>
</evidence>
<proteinExistence type="inferred from homology"/>
<dbReference type="GO" id="GO:0015630">
    <property type="term" value="C:microtubule cytoskeleton"/>
    <property type="evidence" value="ECO:0007669"/>
    <property type="project" value="UniProtKB-ARBA"/>
</dbReference>
<evidence type="ECO:0000256" key="4">
    <source>
        <dbReference type="ARBA" id="ARBA00022777"/>
    </source>
</evidence>
<dbReference type="RefSeq" id="XP_022332085.1">
    <property type="nucleotide sequence ID" value="XM_022476377.1"/>
</dbReference>
<dbReference type="PROSITE" id="PS00107">
    <property type="entry name" value="PROTEIN_KINASE_ATP"/>
    <property type="match status" value="1"/>
</dbReference>
<dbReference type="GeneID" id="111129876"/>
<feature type="compositionally biased region" description="Basic and acidic residues" evidence="8">
    <location>
        <begin position="1021"/>
        <end position="1033"/>
    </location>
</feature>
<feature type="region of interest" description="Disordered" evidence="8">
    <location>
        <begin position="972"/>
        <end position="1173"/>
    </location>
</feature>
<name>A0A8B8DW13_CRAVI</name>
<dbReference type="InterPro" id="IPR047916">
    <property type="entry name" value="TTBK_Asator-like_STKc"/>
</dbReference>
<evidence type="ECO:0000313" key="12">
    <source>
        <dbReference type="RefSeq" id="XP_022332086.1"/>
    </source>
</evidence>